<reference evidence="2 3" key="2">
    <citation type="submission" date="2019-09" db="EMBL/GenBank/DDBJ databases">
        <authorList>
            <person name="Jin C."/>
        </authorList>
    </citation>
    <scope>NUCLEOTIDE SEQUENCE [LARGE SCALE GENOMIC DNA]</scope>
    <source>
        <strain evidence="2 3">BN140002</strain>
    </source>
</reference>
<dbReference type="AlphaFoldDB" id="A0A5B2VBV2"/>
<sequence length="171" mass="17781">MPLRSAALLALLVLAPAAQAQHSHGPAAPAPAASLGPVRAGALVVEQPWSRATPGGAKVAGGYIRITNTGREPDRLVGGSLAVAGGFEMHESSEADGVARMRPLERGLEIAPGQTVELRPGGMHVMFVDLKEPLREGQAVRGTLRFERAGTVEVTFQVRGIGARDAGHAHH</sequence>
<dbReference type="RefSeq" id="WP_149820200.1">
    <property type="nucleotide sequence ID" value="NZ_VUOA01000033.1"/>
</dbReference>
<proteinExistence type="predicted"/>
<comment type="caution">
    <text evidence="2">The sequence shown here is derived from an EMBL/GenBank/DDBJ whole genome shotgun (WGS) entry which is preliminary data.</text>
</comment>
<gene>
    <name evidence="2" type="ORF">F0L46_18320</name>
</gene>
<feature type="signal peptide" evidence="1">
    <location>
        <begin position="1"/>
        <end position="20"/>
    </location>
</feature>
<reference evidence="2 3" key="1">
    <citation type="submission" date="2019-09" db="EMBL/GenBank/DDBJ databases">
        <title>Salinarimonas rosea gen. nov., sp. nov., a new member of the a-2 subgroup of the Proteobacteria.</title>
        <authorList>
            <person name="Liu J."/>
        </authorList>
    </citation>
    <scope>NUCLEOTIDE SEQUENCE [LARGE SCALE GENOMIC DNA]</scope>
    <source>
        <strain evidence="2 3">BN140002</strain>
    </source>
</reference>
<dbReference type="InterPro" id="IPR058248">
    <property type="entry name" value="Lxx211020-like"/>
</dbReference>
<dbReference type="Gene3D" id="2.60.40.1890">
    <property type="entry name" value="PCu(A)C copper chaperone"/>
    <property type="match status" value="1"/>
</dbReference>
<dbReference type="InterPro" id="IPR036182">
    <property type="entry name" value="PCuAC_sf"/>
</dbReference>
<dbReference type="PANTHER" id="PTHR36302">
    <property type="entry name" value="BLR7088 PROTEIN"/>
    <property type="match status" value="1"/>
</dbReference>
<organism evidence="2 3">
    <name type="scientific">Salinarimonas soli</name>
    <dbReference type="NCBI Taxonomy" id="1638099"/>
    <lineage>
        <taxon>Bacteria</taxon>
        <taxon>Pseudomonadati</taxon>
        <taxon>Pseudomonadota</taxon>
        <taxon>Alphaproteobacteria</taxon>
        <taxon>Hyphomicrobiales</taxon>
        <taxon>Salinarimonadaceae</taxon>
        <taxon>Salinarimonas</taxon>
    </lineage>
</organism>
<accession>A0A5B2VBV2</accession>
<dbReference type="Pfam" id="PF04314">
    <property type="entry name" value="PCuAC"/>
    <property type="match status" value="1"/>
</dbReference>
<dbReference type="PANTHER" id="PTHR36302:SF1">
    <property type="entry name" value="COPPER CHAPERONE PCU(A)C"/>
    <property type="match status" value="1"/>
</dbReference>
<dbReference type="SUPFAM" id="SSF110087">
    <property type="entry name" value="DR1885-like metal-binding protein"/>
    <property type="match status" value="1"/>
</dbReference>
<keyword evidence="1" id="KW-0732">Signal</keyword>
<name>A0A5B2VBV2_9HYPH</name>
<feature type="chain" id="PRO_5022753886" evidence="1">
    <location>
        <begin position="21"/>
        <end position="171"/>
    </location>
</feature>
<evidence type="ECO:0000313" key="2">
    <source>
        <dbReference type="EMBL" id="KAA2235779.1"/>
    </source>
</evidence>
<keyword evidence="3" id="KW-1185">Reference proteome</keyword>
<dbReference type="InterPro" id="IPR007410">
    <property type="entry name" value="LpqE-like"/>
</dbReference>
<protein>
    <submittedName>
        <fullName evidence="2">Copper chaperone PCu(A)C</fullName>
    </submittedName>
</protein>
<dbReference type="EMBL" id="VUOA01000033">
    <property type="protein sequence ID" value="KAA2235779.1"/>
    <property type="molecule type" value="Genomic_DNA"/>
</dbReference>
<evidence type="ECO:0000256" key="1">
    <source>
        <dbReference type="SAM" id="SignalP"/>
    </source>
</evidence>
<evidence type="ECO:0000313" key="3">
    <source>
        <dbReference type="Proteomes" id="UP000323142"/>
    </source>
</evidence>
<dbReference type="OrthoDB" id="9796962at2"/>
<dbReference type="Proteomes" id="UP000323142">
    <property type="component" value="Unassembled WGS sequence"/>
</dbReference>